<sequence length="95" mass="10720">MRKGKRLKQSKSIFYNLGMGLLILSLLLWLIPVITPFTSFSTKVKAGAITGSIIIAEIIFWIGALLVGKEVAAKFKGYLNPKNWRKKSEEQQHED</sequence>
<proteinExistence type="predicted"/>
<evidence type="ECO:0000313" key="3">
    <source>
        <dbReference type="Proteomes" id="UP001231362"/>
    </source>
</evidence>
<feature type="transmembrane region" description="Helical" evidence="1">
    <location>
        <begin position="12"/>
        <end position="34"/>
    </location>
</feature>
<reference evidence="2 3" key="1">
    <citation type="submission" date="2023-07" db="EMBL/GenBank/DDBJ databases">
        <title>Genomic Encyclopedia of Type Strains, Phase IV (KMG-IV): sequencing the most valuable type-strain genomes for metagenomic binning, comparative biology and taxonomic classification.</title>
        <authorList>
            <person name="Goeker M."/>
        </authorList>
    </citation>
    <scope>NUCLEOTIDE SEQUENCE [LARGE SCALE GENOMIC DNA]</scope>
    <source>
        <strain evidence="2 3">DSM 23948</strain>
    </source>
</reference>
<evidence type="ECO:0000256" key="1">
    <source>
        <dbReference type="SAM" id="Phobius"/>
    </source>
</evidence>
<evidence type="ECO:0000313" key="2">
    <source>
        <dbReference type="EMBL" id="MDQ0153954.1"/>
    </source>
</evidence>
<name>A0ABT9UZ25_9BACL</name>
<organism evidence="2 3">
    <name type="scientific">Anoxybacillus andreesenii</name>
    <dbReference type="NCBI Taxonomy" id="1325932"/>
    <lineage>
        <taxon>Bacteria</taxon>
        <taxon>Bacillati</taxon>
        <taxon>Bacillota</taxon>
        <taxon>Bacilli</taxon>
        <taxon>Bacillales</taxon>
        <taxon>Anoxybacillaceae</taxon>
        <taxon>Anoxybacillus</taxon>
    </lineage>
</organism>
<accession>A0ABT9UZ25</accession>
<gene>
    <name evidence="2" type="ORF">J2S07_000252</name>
</gene>
<keyword evidence="1" id="KW-1133">Transmembrane helix</keyword>
<keyword evidence="3" id="KW-1185">Reference proteome</keyword>
<dbReference type="InterPro" id="IPR047961">
    <property type="entry name" value="Transp_suffix-like"/>
</dbReference>
<protein>
    <recommendedName>
        <fullName evidence="4">Transporter suffix domain-containing protein</fullName>
    </recommendedName>
</protein>
<feature type="transmembrane region" description="Helical" evidence="1">
    <location>
        <begin position="46"/>
        <end position="67"/>
    </location>
</feature>
<dbReference type="Proteomes" id="UP001231362">
    <property type="component" value="Unassembled WGS sequence"/>
</dbReference>
<dbReference type="EMBL" id="JAUSTU010000001">
    <property type="protein sequence ID" value="MDQ0153954.1"/>
    <property type="molecule type" value="Genomic_DNA"/>
</dbReference>
<evidence type="ECO:0008006" key="4">
    <source>
        <dbReference type="Google" id="ProtNLM"/>
    </source>
</evidence>
<keyword evidence="1" id="KW-0812">Transmembrane</keyword>
<dbReference type="NCBIfam" id="NF033684">
    <property type="entry name" value="suffix_2_RND"/>
    <property type="match status" value="1"/>
</dbReference>
<keyword evidence="1" id="KW-0472">Membrane</keyword>
<comment type="caution">
    <text evidence="2">The sequence shown here is derived from an EMBL/GenBank/DDBJ whole genome shotgun (WGS) entry which is preliminary data.</text>
</comment>